<accession>G0NEZ0</accession>
<dbReference type="HOGENOM" id="CLU_2998406_0_0_1"/>
<name>G0NEZ0_CAEBE</name>
<dbReference type="InParanoid" id="G0NEZ0"/>
<keyword evidence="2" id="KW-1185">Reference proteome</keyword>
<evidence type="ECO:0000313" key="2">
    <source>
        <dbReference type="Proteomes" id="UP000008068"/>
    </source>
</evidence>
<gene>
    <name evidence="1" type="ORF">CAEBREN_30594</name>
</gene>
<dbReference type="EMBL" id="GL379874">
    <property type="protein sequence ID" value="EGT59073.1"/>
    <property type="molecule type" value="Genomic_DNA"/>
</dbReference>
<sequence length="57" mass="6563">MTKMAQIVGCLPEKAGFDVLSKEQFMNGGGFWHWFFESKQPLQTYSCLRQNLCSKKS</sequence>
<protein>
    <submittedName>
        <fullName evidence="1">Uncharacterized protein</fullName>
    </submittedName>
</protein>
<dbReference type="Proteomes" id="UP000008068">
    <property type="component" value="Unassembled WGS sequence"/>
</dbReference>
<proteinExistence type="predicted"/>
<organism evidence="2">
    <name type="scientific">Caenorhabditis brenneri</name>
    <name type="common">Nematode worm</name>
    <dbReference type="NCBI Taxonomy" id="135651"/>
    <lineage>
        <taxon>Eukaryota</taxon>
        <taxon>Metazoa</taxon>
        <taxon>Ecdysozoa</taxon>
        <taxon>Nematoda</taxon>
        <taxon>Chromadorea</taxon>
        <taxon>Rhabditida</taxon>
        <taxon>Rhabditina</taxon>
        <taxon>Rhabditomorpha</taxon>
        <taxon>Rhabditoidea</taxon>
        <taxon>Rhabditidae</taxon>
        <taxon>Peloderinae</taxon>
        <taxon>Caenorhabditis</taxon>
    </lineage>
</organism>
<reference evidence="2" key="1">
    <citation type="submission" date="2011-07" db="EMBL/GenBank/DDBJ databases">
        <authorList>
            <consortium name="Caenorhabditis brenneri Sequencing and Analysis Consortium"/>
            <person name="Wilson R.K."/>
        </authorList>
    </citation>
    <scope>NUCLEOTIDE SEQUENCE [LARGE SCALE GENOMIC DNA]</scope>
    <source>
        <strain evidence="2">PB2801</strain>
    </source>
</reference>
<evidence type="ECO:0000313" key="1">
    <source>
        <dbReference type="EMBL" id="EGT59073.1"/>
    </source>
</evidence>
<dbReference type="AlphaFoldDB" id="G0NEZ0"/>